<gene>
    <name evidence="2" type="ORF">GSCOC_T00009514001</name>
</gene>
<evidence type="ECO:0000313" key="3">
    <source>
        <dbReference type="Proteomes" id="UP000295252"/>
    </source>
</evidence>
<accession>A0A068VJ84</accession>
<reference evidence="3" key="1">
    <citation type="journal article" date="2014" name="Science">
        <title>The coffee genome provides insight into the convergent evolution of caffeine biosynthesis.</title>
        <authorList>
            <person name="Denoeud F."/>
            <person name="Carretero-Paulet L."/>
            <person name="Dereeper A."/>
            <person name="Droc G."/>
            <person name="Guyot R."/>
            <person name="Pietrella M."/>
            <person name="Zheng C."/>
            <person name="Alberti A."/>
            <person name="Anthony F."/>
            <person name="Aprea G."/>
            <person name="Aury J.M."/>
            <person name="Bento P."/>
            <person name="Bernard M."/>
            <person name="Bocs S."/>
            <person name="Campa C."/>
            <person name="Cenci A."/>
            <person name="Combes M.C."/>
            <person name="Crouzillat D."/>
            <person name="Da Silva C."/>
            <person name="Daddiego L."/>
            <person name="De Bellis F."/>
            <person name="Dussert S."/>
            <person name="Garsmeur O."/>
            <person name="Gayraud T."/>
            <person name="Guignon V."/>
            <person name="Jahn K."/>
            <person name="Jamilloux V."/>
            <person name="Joet T."/>
            <person name="Labadie K."/>
            <person name="Lan T."/>
            <person name="Leclercq J."/>
            <person name="Lepelley M."/>
            <person name="Leroy T."/>
            <person name="Li L.T."/>
            <person name="Librado P."/>
            <person name="Lopez L."/>
            <person name="Munoz A."/>
            <person name="Noel B."/>
            <person name="Pallavicini A."/>
            <person name="Perrotta G."/>
            <person name="Poncet V."/>
            <person name="Pot D."/>
            <person name="Priyono X."/>
            <person name="Rigoreau M."/>
            <person name="Rouard M."/>
            <person name="Rozas J."/>
            <person name="Tranchant-Dubreuil C."/>
            <person name="VanBuren R."/>
            <person name="Zhang Q."/>
            <person name="Andrade A.C."/>
            <person name="Argout X."/>
            <person name="Bertrand B."/>
            <person name="de Kochko A."/>
            <person name="Graziosi G."/>
            <person name="Henry R.J."/>
            <person name="Jayarama X."/>
            <person name="Ming R."/>
            <person name="Nagai C."/>
            <person name="Rounsley S."/>
            <person name="Sankoff D."/>
            <person name="Giuliano G."/>
            <person name="Albert V.A."/>
            <person name="Wincker P."/>
            <person name="Lashermes P."/>
        </authorList>
    </citation>
    <scope>NUCLEOTIDE SEQUENCE [LARGE SCALE GENOMIC DNA]</scope>
    <source>
        <strain evidence="3">cv. DH200-94</strain>
    </source>
</reference>
<sequence>MAPSTTSMGVSEKTQRTEIARPQVKTFHAKKRSAFLESQRPEQGKQGRPFAKKGRGAGGVKILETLRKDTPGGDPSGKGPLRGISRRDKT</sequence>
<protein>
    <submittedName>
        <fullName evidence="2">DH200=94 genomic scaffold, scaffold_1956</fullName>
    </submittedName>
</protein>
<dbReference type="InParanoid" id="A0A068VJ84"/>
<evidence type="ECO:0000313" key="2">
    <source>
        <dbReference type="EMBL" id="CDP20890.1"/>
    </source>
</evidence>
<keyword evidence="3" id="KW-1185">Reference proteome</keyword>
<organism evidence="2 3">
    <name type="scientific">Coffea canephora</name>
    <name type="common">Robusta coffee</name>
    <dbReference type="NCBI Taxonomy" id="49390"/>
    <lineage>
        <taxon>Eukaryota</taxon>
        <taxon>Viridiplantae</taxon>
        <taxon>Streptophyta</taxon>
        <taxon>Embryophyta</taxon>
        <taxon>Tracheophyta</taxon>
        <taxon>Spermatophyta</taxon>
        <taxon>Magnoliopsida</taxon>
        <taxon>eudicotyledons</taxon>
        <taxon>Gunneridae</taxon>
        <taxon>Pentapetalae</taxon>
        <taxon>asterids</taxon>
        <taxon>lamiids</taxon>
        <taxon>Gentianales</taxon>
        <taxon>Rubiaceae</taxon>
        <taxon>Ixoroideae</taxon>
        <taxon>Gardenieae complex</taxon>
        <taxon>Bertiereae - Coffeeae clade</taxon>
        <taxon>Coffeeae</taxon>
        <taxon>Coffea</taxon>
    </lineage>
</organism>
<name>A0A068VJ84_COFCA</name>
<dbReference type="Proteomes" id="UP000295252">
    <property type="component" value="Unassembled WGS sequence"/>
</dbReference>
<evidence type="ECO:0000256" key="1">
    <source>
        <dbReference type="SAM" id="MobiDB-lite"/>
    </source>
</evidence>
<dbReference type="AlphaFoldDB" id="A0A068VJ84"/>
<dbReference type="Gramene" id="CDP20890">
    <property type="protein sequence ID" value="CDP20890"/>
    <property type="gene ID" value="GSCOC_T00009514001"/>
</dbReference>
<proteinExistence type="predicted"/>
<dbReference type="EMBL" id="HG741040">
    <property type="protein sequence ID" value="CDP20890.1"/>
    <property type="molecule type" value="Genomic_DNA"/>
</dbReference>
<feature type="region of interest" description="Disordered" evidence="1">
    <location>
        <begin position="1"/>
        <end position="90"/>
    </location>
</feature>